<reference evidence="1 2" key="1">
    <citation type="journal article" date="2024" name="Commun. Biol.">
        <title>Comparative genomic analysis of thermophilic fungi reveals convergent evolutionary adaptations and gene losses.</title>
        <authorList>
            <person name="Steindorff A.S."/>
            <person name="Aguilar-Pontes M.V."/>
            <person name="Robinson A.J."/>
            <person name="Andreopoulos B."/>
            <person name="LaButti K."/>
            <person name="Kuo A."/>
            <person name="Mondo S."/>
            <person name="Riley R."/>
            <person name="Otillar R."/>
            <person name="Haridas S."/>
            <person name="Lipzen A."/>
            <person name="Grimwood J."/>
            <person name="Schmutz J."/>
            <person name="Clum A."/>
            <person name="Reid I.D."/>
            <person name="Moisan M.C."/>
            <person name="Butler G."/>
            <person name="Nguyen T.T.M."/>
            <person name="Dewar K."/>
            <person name="Conant G."/>
            <person name="Drula E."/>
            <person name="Henrissat B."/>
            <person name="Hansel C."/>
            <person name="Singer S."/>
            <person name="Hutchinson M.I."/>
            <person name="de Vries R.P."/>
            <person name="Natvig D.O."/>
            <person name="Powell A.J."/>
            <person name="Tsang A."/>
            <person name="Grigoriev I.V."/>
        </authorList>
    </citation>
    <scope>NUCLEOTIDE SEQUENCE [LARGE SCALE GENOMIC DNA]</scope>
    <source>
        <strain evidence="1 2">CBS 494.80</strain>
    </source>
</reference>
<comment type="caution">
    <text evidence="1">The sequence shown here is derived from an EMBL/GenBank/DDBJ whole genome shotgun (WGS) entry which is preliminary data.</text>
</comment>
<proteinExistence type="predicted"/>
<evidence type="ECO:0000313" key="2">
    <source>
        <dbReference type="Proteomes" id="UP001595075"/>
    </source>
</evidence>
<keyword evidence="2" id="KW-1185">Reference proteome</keyword>
<dbReference type="EMBL" id="JAZHXI010000007">
    <property type="protein sequence ID" value="KAL2069938.1"/>
    <property type="molecule type" value="Genomic_DNA"/>
</dbReference>
<protein>
    <submittedName>
        <fullName evidence="1">Uncharacterized protein</fullName>
    </submittedName>
</protein>
<gene>
    <name evidence="1" type="ORF">VTL71DRAFT_14617</name>
</gene>
<dbReference type="Proteomes" id="UP001595075">
    <property type="component" value="Unassembled WGS sequence"/>
</dbReference>
<evidence type="ECO:0000313" key="1">
    <source>
        <dbReference type="EMBL" id="KAL2069938.1"/>
    </source>
</evidence>
<name>A0ABR4CL11_9HELO</name>
<accession>A0ABR4CL11</accession>
<organism evidence="1 2">
    <name type="scientific">Oculimacula yallundae</name>
    <dbReference type="NCBI Taxonomy" id="86028"/>
    <lineage>
        <taxon>Eukaryota</taxon>
        <taxon>Fungi</taxon>
        <taxon>Dikarya</taxon>
        <taxon>Ascomycota</taxon>
        <taxon>Pezizomycotina</taxon>
        <taxon>Leotiomycetes</taxon>
        <taxon>Helotiales</taxon>
        <taxon>Ploettnerulaceae</taxon>
        <taxon>Oculimacula</taxon>
    </lineage>
</organism>
<sequence>MAFTARKARFS</sequence>